<protein>
    <recommendedName>
        <fullName evidence="1">Endonuclease/exonuclease/phosphatase domain-containing protein</fullName>
    </recommendedName>
</protein>
<comment type="caution">
    <text evidence="2">The sequence shown here is derived from an EMBL/GenBank/DDBJ whole genome shotgun (WGS) entry which is preliminary data.</text>
</comment>
<evidence type="ECO:0000313" key="3">
    <source>
        <dbReference type="Proteomes" id="UP000814243"/>
    </source>
</evidence>
<dbReference type="GO" id="GO:0003824">
    <property type="term" value="F:catalytic activity"/>
    <property type="evidence" value="ECO:0007669"/>
    <property type="project" value="InterPro"/>
</dbReference>
<dbReference type="Gene3D" id="3.60.10.10">
    <property type="entry name" value="Endonuclease/exonuclease/phosphatase"/>
    <property type="match status" value="1"/>
</dbReference>
<dbReference type="InterPro" id="IPR005135">
    <property type="entry name" value="Endo/exonuclease/phosphatase"/>
</dbReference>
<reference evidence="2" key="1">
    <citation type="journal article" date="2021" name="G3 (Bethesda)">
        <title>Genome and transcriptome analysis of the beet armyworm Spodoptera exigua reveals targets for pest control. .</title>
        <authorList>
            <person name="Simon S."/>
            <person name="Breeschoten T."/>
            <person name="Jansen H.J."/>
            <person name="Dirks R.P."/>
            <person name="Schranz M.E."/>
            <person name="Ros V.I.D."/>
        </authorList>
    </citation>
    <scope>NUCLEOTIDE SEQUENCE</scope>
    <source>
        <strain evidence="2">TB_SE_WUR_2020</strain>
    </source>
</reference>
<proteinExistence type="predicted"/>
<dbReference type="PANTHER" id="PTHR46670">
    <property type="entry name" value="ENDO/EXONUCLEASE/PHOSPHATASE DOMAIN-CONTAINING PROTEIN"/>
    <property type="match status" value="1"/>
</dbReference>
<organism evidence="2 3">
    <name type="scientific">Spodoptera exigua</name>
    <name type="common">Beet armyworm</name>
    <name type="synonym">Noctua fulgens</name>
    <dbReference type="NCBI Taxonomy" id="7107"/>
    <lineage>
        <taxon>Eukaryota</taxon>
        <taxon>Metazoa</taxon>
        <taxon>Ecdysozoa</taxon>
        <taxon>Arthropoda</taxon>
        <taxon>Hexapoda</taxon>
        <taxon>Insecta</taxon>
        <taxon>Pterygota</taxon>
        <taxon>Neoptera</taxon>
        <taxon>Endopterygota</taxon>
        <taxon>Lepidoptera</taxon>
        <taxon>Glossata</taxon>
        <taxon>Ditrysia</taxon>
        <taxon>Noctuoidea</taxon>
        <taxon>Noctuidae</taxon>
        <taxon>Amphipyrinae</taxon>
        <taxon>Spodoptera</taxon>
    </lineage>
</organism>
<sequence length="402" mass="45525">MTRSKRIKFGLLNAGSLGTNQDEFLVAMGNNSVDIMAVNETWLRRGEDDRAPSVPGYKLKHIPRPLSVRGGRGGGVGFYIRNGIPARVRAHPEHPNVEQLWLTLTVHKTKLLIGTAYRPPWLELESFLDGLTASIGSLAPFDNLILLGDFNVDMADVNSSKSKELTDFLGYLNLTQVVTTPTHFIGNSSSLIDVVCTDAPIRNVEVNHISELSHHAFVTCETVFKKPKCQPRSVVYRPLKDILEDYFNRDLKSMPWSIVGDMNDVDLMVQTFNSFVIQLFDLHAPVKCKTFRSRPTPWITDNIRLISKLRDEARDKFRKTKLPEHKSSYLDLKHLAITALASEKTAYFNKCINDNIRDPKLLWRNLKADVIISRKFGIFGFLIVREIGQQIALCTSVRNTYL</sequence>
<gene>
    <name evidence="2" type="ORF">HF086_016436</name>
</gene>
<evidence type="ECO:0000313" key="2">
    <source>
        <dbReference type="EMBL" id="KAH9641263.1"/>
    </source>
</evidence>
<name>A0A922MRB7_SPOEX</name>
<dbReference type="Pfam" id="PF14529">
    <property type="entry name" value="Exo_endo_phos_2"/>
    <property type="match status" value="1"/>
</dbReference>
<dbReference type="EMBL" id="JACEFF010000246">
    <property type="protein sequence ID" value="KAH9641263.1"/>
    <property type="molecule type" value="Genomic_DNA"/>
</dbReference>
<dbReference type="InterPro" id="IPR036691">
    <property type="entry name" value="Endo/exonu/phosph_ase_sf"/>
</dbReference>
<dbReference type="AlphaFoldDB" id="A0A922MRB7"/>
<dbReference type="PANTHER" id="PTHR46670:SF3">
    <property type="entry name" value="ENDONUCLEASE_EXONUCLEASE_PHOSPHATASE DOMAIN-CONTAINING PROTEIN"/>
    <property type="match status" value="1"/>
</dbReference>
<dbReference type="SUPFAM" id="SSF56219">
    <property type="entry name" value="DNase I-like"/>
    <property type="match status" value="1"/>
</dbReference>
<accession>A0A922MRB7</accession>
<dbReference type="Proteomes" id="UP000814243">
    <property type="component" value="Unassembled WGS sequence"/>
</dbReference>
<evidence type="ECO:0000259" key="1">
    <source>
        <dbReference type="Pfam" id="PF14529"/>
    </source>
</evidence>
<feature type="domain" description="Endonuclease/exonuclease/phosphatase" evidence="1">
    <location>
        <begin position="113"/>
        <end position="217"/>
    </location>
</feature>